<accession>A0AA46YJD3</accession>
<dbReference type="GO" id="GO:0003700">
    <property type="term" value="F:DNA-binding transcription factor activity"/>
    <property type="evidence" value="ECO:0007669"/>
    <property type="project" value="TreeGrafter"/>
</dbReference>
<dbReference type="InterPro" id="IPR001647">
    <property type="entry name" value="HTH_TetR"/>
</dbReference>
<dbReference type="EMBL" id="CP094970">
    <property type="protein sequence ID" value="UYM03434.1"/>
    <property type="molecule type" value="Genomic_DNA"/>
</dbReference>
<dbReference type="GO" id="GO:0000976">
    <property type="term" value="F:transcription cis-regulatory region binding"/>
    <property type="evidence" value="ECO:0007669"/>
    <property type="project" value="TreeGrafter"/>
</dbReference>
<dbReference type="PANTHER" id="PTHR30055">
    <property type="entry name" value="HTH-TYPE TRANSCRIPTIONAL REGULATOR RUTR"/>
    <property type="match status" value="1"/>
</dbReference>
<dbReference type="RefSeq" id="WP_271632040.1">
    <property type="nucleotide sequence ID" value="NZ_CP094970.1"/>
</dbReference>
<feature type="DNA-binding region" description="H-T-H motif" evidence="4">
    <location>
        <begin position="34"/>
        <end position="53"/>
    </location>
</feature>
<keyword evidence="1" id="KW-0805">Transcription regulation</keyword>
<keyword evidence="2 4" id="KW-0238">DNA-binding</keyword>
<proteinExistence type="predicted"/>
<feature type="domain" description="HTH tetR-type" evidence="5">
    <location>
        <begin position="11"/>
        <end position="71"/>
    </location>
</feature>
<evidence type="ECO:0000256" key="4">
    <source>
        <dbReference type="PROSITE-ProRule" id="PRU00335"/>
    </source>
</evidence>
<evidence type="ECO:0000256" key="2">
    <source>
        <dbReference type="ARBA" id="ARBA00023125"/>
    </source>
</evidence>
<evidence type="ECO:0000256" key="1">
    <source>
        <dbReference type="ARBA" id="ARBA00023015"/>
    </source>
</evidence>
<gene>
    <name evidence="6" type="ORF">L0C25_12795</name>
</gene>
<protein>
    <submittedName>
        <fullName evidence="6">TetR/AcrR family transcriptional regulator</fullName>
    </submittedName>
</protein>
<evidence type="ECO:0000313" key="7">
    <source>
        <dbReference type="Proteomes" id="UP001164390"/>
    </source>
</evidence>
<dbReference type="SUPFAM" id="SSF46689">
    <property type="entry name" value="Homeodomain-like"/>
    <property type="match status" value="1"/>
</dbReference>
<dbReference type="AlphaFoldDB" id="A0AA46YJD3"/>
<sequence length="193" mass="21123">MPLPRFHRLPADEQRRILDIALKAFAEQGTDAASYNQIIAAAGISRSSAYNYFDGREDLLDAVLDEVAERFGAALGTWPTAADPDAFWAELERSTDNITVHIEQHPADLALIDAAFYDRSRGRFVGWVEDLIANGADIGVITIPIDRSLLVGITTAALPAFDSWAIERLRSGGQMPAFGELRTVLSHLWGTPS</sequence>
<reference evidence="6" key="1">
    <citation type="submission" date="2022-01" db="EMBL/GenBank/DDBJ databases">
        <title>Nocardioidaceae gen. sp. A5X3R13.</title>
        <authorList>
            <person name="Lopez Marin M.A."/>
            <person name="Uhlik O."/>
        </authorList>
    </citation>
    <scope>NUCLEOTIDE SEQUENCE</scope>
    <source>
        <strain evidence="6">A5X3R13</strain>
    </source>
</reference>
<dbReference type="Gene3D" id="1.10.357.10">
    <property type="entry name" value="Tetracycline Repressor, domain 2"/>
    <property type="match status" value="1"/>
</dbReference>
<dbReference type="Proteomes" id="UP001164390">
    <property type="component" value="Chromosome"/>
</dbReference>
<dbReference type="InterPro" id="IPR050109">
    <property type="entry name" value="HTH-type_TetR-like_transc_reg"/>
</dbReference>
<evidence type="ECO:0000313" key="6">
    <source>
        <dbReference type="EMBL" id="UYM03434.1"/>
    </source>
</evidence>
<dbReference type="PRINTS" id="PR00455">
    <property type="entry name" value="HTHTETR"/>
</dbReference>
<keyword evidence="7" id="KW-1185">Reference proteome</keyword>
<keyword evidence="3" id="KW-0804">Transcription</keyword>
<dbReference type="Pfam" id="PF00440">
    <property type="entry name" value="TetR_N"/>
    <property type="match status" value="1"/>
</dbReference>
<name>A0AA46YJD3_9ACTN</name>
<dbReference type="PROSITE" id="PS50977">
    <property type="entry name" value="HTH_TETR_2"/>
    <property type="match status" value="1"/>
</dbReference>
<dbReference type="PANTHER" id="PTHR30055:SF234">
    <property type="entry name" value="HTH-TYPE TRANSCRIPTIONAL REGULATOR BETI"/>
    <property type="match status" value="1"/>
</dbReference>
<organism evidence="6 7">
    <name type="scientific">Solicola gregarius</name>
    <dbReference type="NCBI Taxonomy" id="2908642"/>
    <lineage>
        <taxon>Bacteria</taxon>
        <taxon>Bacillati</taxon>
        <taxon>Actinomycetota</taxon>
        <taxon>Actinomycetes</taxon>
        <taxon>Propionibacteriales</taxon>
        <taxon>Nocardioidaceae</taxon>
        <taxon>Solicola</taxon>
    </lineage>
</organism>
<evidence type="ECO:0000259" key="5">
    <source>
        <dbReference type="PROSITE" id="PS50977"/>
    </source>
</evidence>
<dbReference type="InterPro" id="IPR009057">
    <property type="entry name" value="Homeodomain-like_sf"/>
</dbReference>
<dbReference type="KEGG" id="sgrg:L0C25_12795"/>
<evidence type="ECO:0000256" key="3">
    <source>
        <dbReference type="ARBA" id="ARBA00023163"/>
    </source>
</evidence>